<protein>
    <submittedName>
        <fullName evidence="2">Uncharacterized protein</fullName>
    </submittedName>
</protein>
<dbReference type="AlphaFoldDB" id="A0AAV7RDV2"/>
<evidence type="ECO:0000256" key="1">
    <source>
        <dbReference type="SAM" id="MobiDB-lite"/>
    </source>
</evidence>
<accession>A0AAV7RDV2</accession>
<keyword evidence="3" id="KW-1185">Reference proteome</keyword>
<feature type="region of interest" description="Disordered" evidence="1">
    <location>
        <begin position="29"/>
        <end position="51"/>
    </location>
</feature>
<reference evidence="2" key="1">
    <citation type="journal article" date="2022" name="bioRxiv">
        <title>Sequencing and chromosome-scale assembly of the giantPleurodeles waltlgenome.</title>
        <authorList>
            <person name="Brown T."/>
            <person name="Elewa A."/>
            <person name="Iarovenko S."/>
            <person name="Subramanian E."/>
            <person name="Araus A.J."/>
            <person name="Petzold A."/>
            <person name="Susuki M."/>
            <person name="Suzuki K.-i.T."/>
            <person name="Hayashi T."/>
            <person name="Toyoda A."/>
            <person name="Oliveira C."/>
            <person name="Osipova E."/>
            <person name="Leigh N.D."/>
            <person name="Simon A."/>
            <person name="Yun M.H."/>
        </authorList>
    </citation>
    <scope>NUCLEOTIDE SEQUENCE</scope>
    <source>
        <strain evidence="2">20211129_DDA</strain>
        <tissue evidence="2">Liver</tissue>
    </source>
</reference>
<proteinExistence type="predicted"/>
<dbReference type="Proteomes" id="UP001066276">
    <property type="component" value="Chromosome 5"/>
</dbReference>
<evidence type="ECO:0000313" key="3">
    <source>
        <dbReference type="Proteomes" id="UP001066276"/>
    </source>
</evidence>
<comment type="caution">
    <text evidence="2">The sequence shown here is derived from an EMBL/GenBank/DDBJ whole genome shotgun (WGS) entry which is preliminary data.</text>
</comment>
<name>A0AAV7RDV2_PLEWA</name>
<gene>
    <name evidence="2" type="ORF">NDU88_003768</name>
</gene>
<dbReference type="EMBL" id="JANPWB010000009">
    <property type="protein sequence ID" value="KAJ1150981.1"/>
    <property type="molecule type" value="Genomic_DNA"/>
</dbReference>
<organism evidence="2 3">
    <name type="scientific">Pleurodeles waltl</name>
    <name type="common">Iberian ribbed newt</name>
    <dbReference type="NCBI Taxonomy" id="8319"/>
    <lineage>
        <taxon>Eukaryota</taxon>
        <taxon>Metazoa</taxon>
        <taxon>Chordata</taxon>
        <taxon>Craniata</taxon>
        <taxon>Vertebrata</taxon>
        <taxon>Euteleostomi</taxon>
        <taxon>Amphibia</taxon>
        <taxon>Batrachia</taxon>
        <taxon>Caudata</taxon>
        <taxon>Salamandroidea</taxon>
        <taxon>Salamandridae</taxon>
        <taxon>Pleurodelinae</taxon>
        <taxon>Pleurodeles</taxon>
    </lineage>
</organism>
<evidence type="ECO:0000313" key="2">
    <source>
        <dbReference type="EMBL" id="KAJ1150981.1"/>
    </source>
</evidence>
<sequence>MGRDPAVRPLTFLEAGGLAQPLAAAARGSSAASAAQTGPVRGFTPWSHGAPRSSFLDQQPLGKLVVNDLTSCVVADENWNSSASSDGFGLCCLKTLKTAVKPLAHPRCKK</sequence>